<keyword evidence="3" id="KW-1185">Reference proteome</keyword>
<evidence type="ECO:0000313" key="2">
    <source>
        <dbReference type="EMBL" id="QLH76969.1"/>
    </source>
</evidence>
<protein>
    <submittedName>
        <fullName evidence="2">Uncharacterized protein</fullName>
    </submittedName>
</protein>
<dbReference type="KEGG" id="hrr:HZS55_06520"/>
<evidence type="ECO:0000256" key="1">
    <source>
        <dbReference type="SAM" id="MobiDB-lite"/>
    </source>
</evidence>
<name>A0A7D5T4H4_9EURY</name>
<gene>
    <name evidence="2" type="ORF">HZS55_06520</name>
</gene>
<proteinExistence type="predicted"/>
<reference evidence="2 3" key="1">
    <citation type="submission" date="2020-07" db="EMBL/GenBank/DDBJ databases">
        <title>Halosimplex pelagicum sp. nov. and Halosimplex rubrum sp. nov., isolated from salted brown alga Laminaria, and emended description of the genus Halosimplex.</title>
        <authorList>
            <person name="Cui H."/>
        </authorList>
    </citation>
    <scope>NUCLEOTIDE SEQUENCE [LARGE SCALE GENOMIC DNA]</scope>
    <source>
        <strain evidence="2 3">R27</strain>
    </source>
</reference>
<dbReference type="AlphaFoldDB" id="A0A7D5T4H4"/>
<feature type="region of interest" description="Disordered" evidence="1">
    <location>
        <begin position="1"/>
        <end position="22"/>
    </location>
</feature>
<organism evidence="2 3">
    <name type="scientific">Halosimplex rubrum</name>
    <dbReference type="NCBI Taxonomy" id="869889"/>
    <lineage>
        <taxon>Archaea</taxon>
        <taxon>Methanobacteriati</taxon>
        <taxon>Methanobacteriota</taxon>
        <taxon>Stenosarchaea group</taxon>
        <taxon>Halobacteria</taxon>
        <taxon>Halobacteriales</taxon>
        <taxon>Haloarculaceae</taxon>
        <taxon>Halosimplex</taxon>
    </lineage>
</organism>
<dbReference type="EMBL" id="CP058910">
    <property type="protein sequence ID" value="QLH76969.1"/>
    <property type="molecule type" value="Genomic_DNA"/>
</dbReference>
<evidence type="ECO:0000313" key="3">
    <source>
        <dbReference type="Proteomes" id="UP000509667"/>
    </source>
</evidence>
<dbReference type="RefSeq" id="WP_179910903.1">
    <property type="nucleotide sequence ID" value="NZ_CP058910.1"/>
</dbReference>
<dbReference type="GeneID" id="56077501"/>
<accession>A0A7D5T4H4</accession>
<dbReference type="OrthoDB" id="204433at2157"/>
<dbReference type="Proteomes" id="UP000509667">
    <property type="component" value="Chromosome"/>
</dbReference>
<sequence>MAAGTQSHVAATPDVEPRDRPEISVCEGAPGTSVFLESGNTDGWIASDIAVDVTQ</sequence>